<evidence type="ECO:0000259" key="1">
    <source>
        <dbReference type="PROSITE" id="PS50943"/>
    </source>
</evidence>
<dbReference type="SMART" id="SM00530">
    <property type="entry name" value="HTH_XRE"/>
    <property type="match status" value="1"/>
</dbReference>
<dbReference type="RefSeq" id="WP_210352891.1">
    <property type="nucleotide sequence ID" value="NZ_JAEQMU010000001.1"/>
</dbReference>
<reference evidence="3" key="1">
    <citation type="journal article" date="2019" name="Int. J. Syst. Evol. Microbiol.">
        <title>The Global Catalogue of Microorganisms (GCM) 10K type strain sequencing project: providing services to taxonomists for standard genome sequencing and annotation.</title>
        <authorList>
            <consortium name="The Broad Institute Genomics Platform"/>
            <consortium name="The Broad Institute Genome Sequencing Center for Infectious Disease"/>
            <person name="Wu L."/>
            <person name="Ma J."/>
        </authorList>
    </citation>
    <scope>NUCLEOTIDE SEQUENCE [LARGE SCALE GENOMIC DNA]</scope>
    <source>
        <strain evidence="3">KCTC 52298</strain>
    </source>
</reference>
<dbReference type="SUPFAM" id="SSF47413">
    <property type="entry name" value="lambda repressor-like DNA-binding domains"/>
    <property type="match status" value="1"/>
</dbReference>
<keyword evidence="3" id="KW-1185">Reference proteome</keyword>
<feature type="domain" description="HTH cro/C1-type" evidence="1">
    <location>
        <begin position="15"/>
        <end position="71"/>
    </location>
</feature>
<dbReference type="Gene3D" id="1.10.260.40">
    <property type="entry name" value="lambda repressor-like DNA-binding domains"/>
    <property type="match status" value="1"/>
</dbReference>
<dbReference type="CDD" id="cd00093">
    <property type="entry name" value="HTH_XRE"/>
    <property type="match status" value="1"/>
</dbReference>
<evidence type="ECO:0000313" key="3">
    <source>
        <dbReference type="Proteomes" id="UP001597440"/>
    </source>
</evidence>
<sequence>MRRVTLSTIYAINKVKFWRLIKNISARELSVAIDKAPEYVSNVENMSNKNQYPHHVLIAIAKVLGCDVRDFYPSDEELLESDGSRFVKEIISLSNIDDCTLVINGMIDAGYFVDGKSADDTAKYLFEQGKPNALVIEEALRVVEKSSKLSLRNGKYISK</sequence>
<evidence type="ECO:0000313" key="2">
    <source>
        <dbReference type="EMBL" id="MFD2556029.1"/>
    </source>
</evidence>
<dbReference type="InterPro" id="IPR010982">
    <property type="entry name" value="Lambda_DNA-bd_dom_sf"/>
</dbReference>
<name>A0ABW5L5M0_9SPHI</name>
<protein>
    <submittedName>
        <fullName evidence="2">Helix-turn-helix domain-containing protein</fullName>
    </submittedName>
</protein>
<gene>
    <name evidence="2" type="ORF">ACFSQW_16675</name>
</gene>
<organism evidence="2 3">
    <name type="scientific">Sphingobacterium tabacisoli</name>
    <dbReference type="NCBI Taxonomy" id="2044855"/>
    <lineage>
        <taxon>Bacteria</taxon>
        <taxon>Pseudomonadati</taxon>
        <taxon>Bacteroidota</taxon>
        <taxon>Sphingobacteriia</taxon>
        <taxon>Sphingobacteriales</taxon>
        <taxon>Sphingobacteriaceae</taxon>
        <taxon>Sphingobacterium</taxon>
    </lineage>
</organism>
<dbReference type="Proteomes" id="UP001597440">
    <property type="component" value="Unassembled WGS sequence"/>
</dbReference>
<comment type="caution">
    <text evidence="2">The sequence shown here is derived from an EMBL/GenBank/DDBJ whole genome shotgun (WGS) entry which is preliminary data.</text>
</comment>
<dbReference type="EMBL" id="JBHULD010000018">
    <property type="protein sequence ID" value="MFD2556029.1"/>
    <property type="molecule type" value="Genomic_DNA"/>
</dbReference>
<accession>A0ABW5L5M0</accession>
<dbReference type="PROSITE" id="PS50943">
    <property type="entry name" value="HTH_CROC1"/>
    <property type="match status" value="1"/>
</dbReference>
<proteinExistence type="predicted"/>
<dbReference type="InterPro" id="IPR001387">
    <property type="entry name" value="Cro/C1-type_HTH"/>
</dbReference>